<dbReference type="Pfam" id="PF07804">
    <property type="entry name" value="HipA_C"/>
    <property type="match status" value="1"/>
</dbReference>
<evidence type="ECO:0000256" key="3">
    <source>
        <dbReference type="ARBA" id="ARBA00022777"/>
    </source>
</evidence>
<dbReference type="EMBL" id="NIOF01000003">
    <property type="protein sequence ID" value="OWQ91316.1"/>
    <property type="molecule type" value="Genomic_DNA"/>
</dbReference>
<dbReference type="InterPro" id="IPR052028">
    <property type="entry name" value="HipA_Ser/Thr_kinase"/>
</dbReference>
<feature type="domain" description="HipA-like C-terminal" evidence="4">
    <location>
        <begin position="165"/>
        <end position="390"/>
    </location>
</feature>
<comment type="similarity">
    <text evidence="1">Belongs to the HipA Ser/Thr kinase family.</text>
</comment>
<dbReference type="RefSeq" id="WP_088384544.1">
    <property type="nucleotide sequence ID" value="NZ_NIOF01000003.1"/>
</dbReference>
<reference evidence="5 6" key="1">
    <citation type="journal article" date="2008" name="Int. J. Syst. Evol. Microbiol.">
        <title>Description of Roseateles aquatilis sp. nov. and Roseateles terrae sp. nov., in the class Betaproteobacteria, and emended description of the genus Roseateles.</title>
        <authorList>
            <person name="Gomila M."/>
            <person name="Bowien B."/>
            <person name="Falsen E."/>
            <person name="Moore E.R."/>
            <person name="Lalucat J."/>
        </authorList>
    </citation>
    <scope>NUCLEOTIDE SEQUENCE [LARGE SCALE GENOMIC DNA]</scope>
    <source>
        <strain evidence="5 6">CCUG 48205</strain>
    </source>
</reference>
<proteinExistence type="inferred from homology"/>
<accession>A0A246JF60</accession>
<dbReference type="OrthoDB" id="9805913at2"/>
<comment type="caution">
    <text evidence="5">The sequence shown here is derived from an EMBL/GenBank/DDBJ whole genome shotgun (WGS) entry which is preliminary data.</text>
</comment>
<dbReference type="Gene3D" id="1.10.1070.20">
    <property type="match status" value="1"/>
</dbReference>
<sequence>MISRTAFVWCFLPGDIEPTLCGRFTHELTANGQAQGTFVYGRRYLERDDALPIDPIALPLSGSAQVTTGLQGFFGAIADASPDDWGRYVIDRAYGRQDSPVDYLLKSQQDHVGHLAFSGAADQRPEWLDPWDRSWLPDACRAIAALELHRPLPPELARQLLPNTGLGGARPKITIVDGDRQWLVKFPSRRDAPDLPMARVEAAALDLAGHCGIDVAGHEVVSVGDTDVLLVRRFDRSPRAGGWTRDAFLSARTLLANGHEGGAPQYSFFGSYPRLARELGRLSTRGTTDRRALFRRMVFNAVVGNGDDHDRNHGVLADEARPDTFRLSPAYDIVPAPRPPKVRQLALGVGDVGAWATRENMLSSIDSFDLDATSAIEIIRDVEEAALDHWTACCRDRGLDAMTTSALAPCVQRIPESHRDERTGRPPHL</sequence>
<protein>
    <recommendedName>
        <fullName evidence="4">HipA-like C-terminal domain-containing protein</fullName>
    </recommendedName>
</protein>
<gene>
    <name evidence="5" type="ORF">CDN99_09070</name>
</gene>
<dbReference type="InterPro" id="IPR012893">
    <property type="entry name" value="HipA-like_C"/>
</dbReference>
<dbReference type="PANTHER" id="PTHR37419:SF8">
    <property type="entry name" value="TOXIN YJJJ"/>
    <property type="match status" value="1"/>
</dbReference>
<dbReference type="Proteomes" id="UP000197468">
    <property type="component" value="Unassembled WGS sequence"/>
</dbReference>
<organism evidence="5 6">
    <name type="scientific">Roseateles aquatilis</name>
    <dbReference type="NCBI Taxonomy" id="431061"/>
    <lineage>
        <taxon>Bacteria</taxon>
        <taxon>Pseudomonadati</taxon>
        <taxon>Pseudomonadota</taxon>
        <taxon>Betaproteobacteria</taxon>
        <taxon>Burkholderiales</taxon>
        <taxon>Sphaerotilaceae</taxon>
        <taxon>Roseateles</taxon>
    </lineage>
</organism>
<name>A0A246JF60_9BURK</name>
<dbReference type="GO" id="GO:0004674">
    <property type="term" value="F:protein serine/threonine kinase activity"/>
    <property type="evidence" value="ECO:0007669"/>
    <property type="project" value="TreeGrafter"/>
</dbReference>
<keyword evidence="2" id="KW-0808">Transferase</keyword>
<evidence type="ECO:0000313" key="5">
    <source>
        <dbReference type="EMBL" id="OWQ91316.1"/>
    </source>
</evidence>
<dbReference type="PANTHER" id="PTHR37419">
    <property type="entry name" value="SERINE/THREONINE-PROTEIN KINASE TOXIN HIPA"/>
    <property type="match status" value="1"/>
</dbReference>
<keyword evidence="3" id="KW-0418">Kinase</keyword>
<evidence type="ECO:0000259" key="4">
    <source>
        <dbReference type="Pfam" id="PF07804"/>
    </source>
</evidence>
<evidence type="ECO:0000256" key="1">
    <source>
        <dbReference type="ARBA" id="ARBA00010164"/>
    </source>
</evidence>
<evidence type="ECO:0000256" key="2">
    <source>
        <dbReference type="ARBA" id="ARBA00022679"/>
    </source>
</evidence>
<evidence type="ECO:0000313" key="6">
    <source>
        <dbReference type="Proteomes" id="UP000197468"/>
    </source>
</evidence>
<keyword evidence="6" id="KW-1185">Reference proteome</keyword>
<dbReference type="AlphaFoldDB" id="A0A246JF60"/>
<dbReference type="GO" id="GO:0005829">
    <property type="term" value="C:cytosol"/>
    <property type="evidence" value="ECO:0007669"/>
    <property type="project" value="TreeGrafter"/>
</dbReference>